<feature type="region of interest" description="Disordered" evidence="4">
    <location>
        <begin position="217"/>
        <end position="248"/>
    </location>
</feature>
<accession>A0AAX4KFK0</accession>
<dbReference type="SMART" id="SM00564">
    <property type="entry name" value="PQQ"/>
    <property type="match status" value="4"/>
</dbReference>
<dbReference type="GeneID" id="91102163"/>
<dbReference type="InterPro" id="IPR001680">
    <property type="entry name" value="WD40_rpt"/>
</dbReference>
<dbReference type="EMBL" id="CP144089">
    <property type="protein sequence ID" value="WWD05286.1"/>
    <property type="molecule type" value="Genomic_DNA"/>
</dbReference>
<feature type="region of interest" description="Disordered" evidence="4">
    <location>
        <begin position="1"/>
        <end position="99"/>
    </location>
</feature>
<dbReference type="PROSITE" id="PS50181">
    <property type="entry name" value="FBOX"/>
    <property type="match status" value="1"/>
</dbReference>
<dbReference type="Proteomes" id="UP001358614">
    <property type="component" value="Chromosome 1"/>
</dbReference>
<feature type="repeat" description="WD" evidence="3">
    <location>
        <begin position="513"/>
        <end position="554"/>
    </location>
</feature>
<dbReference type="PANTHER" id="PTHR44156">
    <property type="entry name" value="SUPERNUMERARY LIMBS, ISOFORM B-RELATED"/>
    <property type="match status" value="1"/>
</dbReference>
<feature type="domain" description="F-box" evidence="5">
    <location>
        <begin position="141"/>
        <end position="189"/>
    </location>
</feature>
<dbReference type="PROSITE" id="PS00678">
    <property type="entry name" value="WD_REPEATS_1"/>
    <property type="match status" value="2"/>
</dbReference>
<reference evidence="6 7" key="1">
    <citation type="submission" date="2024-01" db="EMBL/GenBank/DDBJ databases">
        <title>Comparative genomics of Cryptococcus and Kwoniella reveals pathogenesis evolution and contrasting modes of karyotype evolution via chromosome fusion or intercentromeric recombination.</title>
        <authorList>
            <person name="Coelho M.A."/>
            <person name="David-Palma M."/>
            <person name="Shea T."/>
            <person name="Bowers K."/>
            <person name="McGinley-Smith S."/>
            <person name="Mohammad A.W."/>
            <person name="Gnirke A."/>
            <person name="Yurkov A.M."/>
            <person name="Nowrousian M."/>
            <person name="Sun S."/>
            <person name="Cuomo C.A."/>
            <person name="Heitman J."/>
        </authorList>
    </citation>
    <scope>NUCLEOTIDE SEQUENCE [LARGE SCALE GENOMIC DNA]</scope>
    <source>
        <strain evidence="6 7">PYCC6329</strain>
    </source>
</reference>
<proteinExistence type="predicted"/>
<organism evidence="6 7">
    <name type="scientific">Kwoniella europaea PYCC6329</name>
    <dbReference type="NCBI Taxonomy" id="1423913"/>
    <lineage>
        <taxon>Eukaryota</taxon>
        <taxon>Fungi</taxon>
        <taxon>Dikarya</taxon>
        <taxon>Basidiomycota</taxon>
        <taxon>Agaricomycotina</taxon>
        <taxon>Tremellomycetes</taxon>
        <taxon>Tremellales</taxon>
        <taxon>Cryptococcaceae</taxon>
        <taxon>Kwoniella</taxon>
    </lineage>
</organism>
<dbReference type="PROSITE" id="PS50294">
    <property type="entry name" value="WD_REPEATS_REGION"/>
    <property type="match status" value="2"/>
</dbReference>
<gene>
    <name evidence="6" type="ORF">V865_003359</name>
</gene>
<evidence type="ECO:0000256" key="4">
    <source>
        <dbReference type="SAM" id="MobiDB-lite"/>
    </source>
</evidence>
<evidence type="ECO:0000256" key="3">
    <source>
        <dbReference type="PROSITE-ProRule" id="PRU00221"/>
    </source>
</evidence>
<feature type="compositionally biased region" description="Low complexity" evidence="4">
    <location>
        <begin position="11"/>
        <end position="20"/>
    </location>
</feature>
<dbReference type="CDD" id="cd09917">
    <property type="entry name" value="F-box_SF"/>
    <property type="match status" value="1"/>
</dbReference>
<dbReference type="PRINTS" id="PR00320">
    <property type="entry name" value="GPROTEINBRPT"/>
</dbReference>
<dbReference type="InterPro" id="IPR018391">
    <property type="entry name" value="PQQ_b-propeller_rpt"/>
</dbReference>
<dbReference type="InterPro" id="IPR053299">
    <property type="entry name" value="ASTRA_WD_repeat"/>
</dbReference>
<dbReference type="SUPFAM" id="SSF50978">
    <property type="entry name" value="WD40 repeat-like"/>
    <property type="match status" value="1"/>
</dbReference>
<evidence type="ECO:0000313" key="7">
    <source>
        <dbReference type="Proteomes" id="UP001358614"/>
    </source>
</evidence>
<dbReference type="InterPro" id="IPR036322">
    <property type="entry name" value="WD40_repeat_dom_sf"/>
</dbReference>
<dbReference type="AlphaFoldDB" id="A0AAX4KFK0"/>
<dbReference type="KEGG" id="ker:91102163"/>
<feature type="compositionally biased region" description="Polar residues" evidence="4">
    <location>
        <begin position="224"/>
        <end position="245"/>
    </location>
</feature>
<evidence type="ECO:0000259" key="5">
    <source>
        <dbReference type="PROSITE" id="PS50181"/>
    </source>
</evidence>
<dbReference type="InterPro" id="IPR015943">
    <property type="entry name" value="WD40/YVTN_repeat-like_dom_sf"/>
</dbReference>
<dbReference type="InterPro" id="IPR001810">
    <property type="entry name" value="F-box_dom"/>
</dbReference>
<feature type="compositionally biased region" description="Polar residues" evidence="4">
    <location>
        <begin position="30"/>
        <end position="46"/>
    </location>
</feature>
<sequence length="598" mass="65829">MDDPSNPFHVPFPASSSSSAAPPPLRPKNQLLSKIGQPSSSSPRTELNNRKRFGGLFASFGLGNGTGSPLRAPLGTPIRSGRTHERFQPGDDEQEDSARQGVVGDVWSFAERMKELTLTVGSPARSKDKEKAPEDTDEWDGKGLMGLPDEILLHILLQLPPTLSQLHSISQISTRFYDLSRTPVLWLRIFHQAGFELNEHAQKNGVAVEYPPEGHWSGTEWIQPGSQSGGNPDDPSSNESYNVVTSEEEEEDLVKDNYSIAIHYPTLIQSRYNLQRLILDSDHLPNPTILQGHKDVVYCLARWGNYLFTGSRDRSIRLYDLSTGECIWTENDAHERSVLCLDLDIDEDGKGTLVSGSSDMAIGIYTIDLPPPSSCFTSSSSSSLDVGKRVNTMRCDSSILSIGLTPRYIVSANKDTKIHIYDRKTYELVKTLEGHTQPINSISLSSRKDKLVSGSGDGSWKIWDIATGLVESEGGGGRGVACVEWNHYHIVTGDGDNLVKLYSSSTGQLISTLQDHTDLVRSVTVSKSAGVIVSASYDKSIRIWDIKTGKLIKIINEDRSSLVFDLKMISNKIIAARQDGTIHVFAFGDHLPYVDLFA</sequence>
<dbReference type="Pfam" id="PF12937">
    <property type="entry name" value="F-box-like"/>
    <property type="match status" value="1"/>
</dbReference>
<keyword evidence="7" id="KW-1185">Reference proteome</keyword>
<dbReference type="Pfam" id="PF00400">
    <property type="entry name" value="WD40"/>
    <property type="match status" value="3"/>
</dbReference>
<dbReference type="Gene3D" id="2.130.10.10">
    <property type="entry name" value="YVTN repeat-like/Quinoprotein amine dehydrogenase"/>
    <property type="match status" value="2"/>
</dbReference>
<evidence type="ECO:0000256" key="2">
    <source>
        <dbReference type="ARBA" id="ARBA00022737"/>
    </source>
</evidence>
<keyword evidence="1 3" id="KW-0853">WD repeat</keyword>
<dbReference type="InterPro" id="IPR036047">
    <property type="entry name" value="F-box-like_dom_sf"/>
</dbReference>
<name>A0AAX4KFK0_9TREE</name>
<dbReference type="CDD" id="cd00200">
    <property type="entry name" value="WD40"/>
    <property type="match status" value="1"/>
</dbReference>
<dbReference type="SUPFAM" id="SSF81383">
    <property type="entry name" value="F-box domain"/>
    <property type="match status" value="1"/>
</dbReference>
<dbReference type="RefSeq" id="XP_066083253.1">
    <property type="nucleotide sequence ID" value="XM_066227156.1"/>
</dbReference>
<evidence type="ECO:0000256" key="1">
    <source>
        <dbReference type="ARBA" id="ARBA00022574"/>
    </source>
</evidence>
<feature type="compositionally biased region" description="Basic and acidic residues" evidence="4">
    <location>
        <begin position="125"/>
        <end position="134"/>
    </location>
</feature>
<feature type="repeat" description="WD" evidence="3">
    <location>
        <begin position="432"/>
        <end position="473"/>
    </location>
</feature>
<feature type="region of interest" description="Disordered" evidence="4">
    <location>
        <begin position="120"/>
        <end position="141"/>
    </location>
</feature>
<keyword evidence="2" id="KW-0677">Repeat</keyword>
<dbReference type="Gene3D" id="1.20.1280.50">
    <property type="match status" value="1"/>
</dbReference>
<dbReference type="InterPro" id="IPR020472">
    <property type="entry name" value="WD40_PAC1"/>
</dbReference>
<dbReference type="SMART" id="SM00320">
    <property type="entry name" value="WD40"/>
    <property type="match status" value="7"/>
</dbReference>
<dbReference type="PROSITE" id="PS50082">
    <property type="entry name" value="WD_REPEATS_2"/>
    <property type="match status" value="3"/>
</dbReference>
<protein>
    <recommendedName>
        <fullName evidence="5">F-box domain-containing protein</fullName>
    </recommendedName>
</protein>
<dbReference type="InterPro" id="IPR019775">
    <property type="entry name" value="WD40_repeat_CS"/>
</dbReference>
<feature type="repeat" description="WD" evidence="3">
    <location>
        <begin position="290"/>
        <end position="329"/>
    </location>
</feature>
<evidence type="ECO:0000313" key="6">
    <source>
        <dbReference type="EMBL" id="WWD05286.1"/>
    </source>
</evidence>